<accession>A0ABV8V5K4</accession>
<dbReference type="Pfam" id="PF00015">
    <property type="entry name" value="MCPsignal"/>
    <property type="match status" value="1"/>
</dbReference>
<organism evidence="11 12">
    <name type="scientific">Simiduia curdlanivorans</name>
    <dbReference type="NCBI Taxonomy" id="1492769"/>
    <lineage>
        <taxon>Bacteria</taxon>
        <taxon>Pseudomonadati</taxon>
        <taxon>Pseudomonadota</taxon>
        <taxon>Gammaproteobacteria</taxon>
        <taxon>Cellvibrionales</taxon>
        <taxon>Cellvibrionaceae</taxon>
        <taxon>Simiduia</taxon>
    </lineage>
</organism>
<comment type="caution">
    <text evidence="11">The sequence shown here is derived from an EMBL/GenBank/DDBJ whole genome shotgun (WGS) entry which is preliminary data.</text>
</comment>
<keyword evidence="4 8" id="KW-0472">Membrane</keyword>
<dbReference type="PROSITE" id="PS50111">
    <property type="entry name" value="CHEMOTAXIS_TRANSDUC_2"/>
    <property type="match status" value="1"/>
</dbReference>
<proteinExistence type="inferred from homology"/>
<evidence type="ECO:0000259" key="10">
    <source>
        <dbReference type="PROSITE" id="PS50885"/>
    </source>
</evidence>
<evidence type="ECO:0000313" key="12">
    <source>
        <dbReference type="Proteomes" id="UP001595840"/>
    </source>
</evidence>
<dbReference type="InterPro" id="IPR004089">
    <property type="entry name" value="MCPsignal_dom"/>
</dbReference>
<evidence type="ECO:0000256" key="7">
    <source>
        <dbReference type="PROSITE-ProRule" id="PRU00284"/>
    </source>
</evidence>
<evidence type="ECO:0000259" key="9">
    <source>
        <dbReference type="PROSITE" id="PS50111"/>
    </source>
</evidence>
<feature type="domain" description="Methyl-accepting transducer" evidence="9">
    <location>
        <begin position="267"/>
        <end position="503"/>
    </location>
</feature>
<evidence type="ECO:0000256" key="1">
    <source>
        <dbReference type="ARBA" id="ARBA00004141"/>
    </source>
</evidence>
<keyword evidence="12" id="KW-1185">Reference proteome</keyword>
<dbReference type="PANTHER" id="PTHR32089">
    <property type="entry name" value="METHYL-ACCEPTING CHEMOTAXIS PROTEIN MCPB"/>
    <property type="match status" value="1"/>
</dbReference>
<comment type="subcellular location">
    <subcellularLocation>
        <location evidence="1">Membrane</location>
        <topology evidence="1">Multi-pass membrane protein</topology>
    </subcellularLocation>
</comment>
<keyword evidence="3 8" id="KW-1133">Transmembrane helix</keyword>
<evidence type="ECO:0000256" key="2">
    <source>
        <dbReference type="ARBA" id="ARBA00022692"/>
    </source>
</evidence>
<gene>
    <name evidence="11" type="ORF">ACFOX3_11970</name>
</gene>
<dbReference type="EMBL" id="JBHSCX010000015">
    <property type="protein sequence ID" value="MFC4363023.1"/>
    <property type="molecule type" value="Genomic_DNA"/>
</dbReference>
<sequence>MLNLSVRTKLILLILLPLIVTFTLALFAQAQLKAVGNASQQIAKQRLMPLWQLSQLSQMYTNGVIDTAHKARAQMLLWSEAEMKIKTSRTDIQRAWATYLGNTLSAEETDILRRAEPSIKTADLTIAKLEQLISDQSSYELGNYIDLEMYSGLEPLLNNLDQLILIQGELGAKAAENALLMSNQASATFFSWVAGLALLLLIAGFWVFRSIRRPMTQLLTTITKIERDKDLTLRTHIADGNEFGDMGRRFDRMMTTIGRLVNDIQTVGDQLSGAAGTLLDTNQNSGQRINQQQLEIDHVSESTQALNASASVVLEQVQETETATDAADKVAGKGAFIIKDAITAITELSNTVTLAAASIQTLQVDSDSIGGVLEVIKSIAEQTNLLALNAAIEAARAGEQGRGFAVVADEVRQLASRTQISTSEIQTIIEKLQLGTQQVTRQMQASETAAQDSVQKARAAGEAIVEIERAFSTISKASQQISTTANEQRALAEKASKRTQNAKQLAAGSVAYADDSVRASHQVADMVAKLKIELSQFKAE</sequence>
<dbReference type="PROSITE" id="PS50885">
    <property type="entry name" value="HAMP"/>
    <property type="match status" value="1"/>
</dbReference>
<keyword evidence="5 7" id="KW-0807">Transducer</keyword>
<feature type="domain" description="HAMP" evidence="10">
    <location>
        <begin position="209"/>
        <end position="262"/>
    </location>
</feature>
<evidence type="ECO:0000256" key="8">
    <source>
        <dbReference type="SAM" id="Phobius"/>
    </source>
</evidence>
<reference evidence="12" key="1">
    <citation type="journal article" date="2019" name="Int. J. Syst. Evol. Microbiol.">
        <title>The Global Catalogue of Microorganisms (GCM) 10K type strain sequencing project: providing services to taxonomists for standard genome sequencing and annotation.</title>
        <authorList>
            <consortium name="The Broad Institute Genomics Platform"/>
            <consortium name="The Broad Institute Genome Sequencing Center for Infectious Disease"/>
            <person name="Wu L."/>
            <person name="Ma J."/>
        </authorList>
    </citation>
    <scope>NUCLEOTIDE SEQUENCE [LARGE SCALE GENOMIC DNA]</scope>
    <source>
        <strain evidence="12">CECT 8570</strain>
    </source>
</reference>
<dbReference type="InterPro" id="IPR003660">
    <property type="entry name" value="HAMP_dom"/>
</dbReference>
<dbReference type="PANTHER" id="PTHR32089:SF119">
    <property type="entry name" value="METHYL-ACCEPTING CHEMOTAXIS PROTEIN CTPL"/>
    <property type="match status" value="1"/>
</dbReference>
<keyword evidence="2 8" id="KW-0812">Transmembrane</keyword>
<evidence type="ECO:0000256" key="3">
    <source>
        <dbReference type="ARBA" id="ARBA00022989"/>
    </source>
</evidence>
<dbReference type="RefSeq" id="WP_290265283.1">
    <property type="nucleotide sequence ID" value="NZ_JAUFQG010000006.1"/>
</dbReference>
<dbReference type="SMART" id="SM00283">
    <property type="entry name" value="MA"/>
    <property type="match status" value="1"/>
</dbReference>
<dbReference type="SMART" id="SM00304">
    <property type="entry name" value="HAMP"/>
    <property type="match status" value="1"/>
</dbReference>
<dbReference type="SUPFAM" id="SSF58104">
    <property type="entry name" value="Methyl-accepting chemotaxis protein (MCP) signaling domain"/>
    <property type="match status" value="1"/>
</dbReference>
<dbReference type="Gene3D" id="1.10.287.950">
    <property type="entry name" value="Methyl-accepting chemotaxis protein"/>
    <property type="match status" value="1"/>
</dbReference>
<evidence type="ECO:0000256" key="4">
    <source>
        <dbReference type="ARBA" id="ARBA00023136"/>
    </source>
</evidence>
<evidence type="ECO:0000256" key="6">
    <source>
        <dbReference type="ARBA" id="ARBA00029447"/>
    </source>
</evidence>
<evidence type="ECO:0000313" key="11">
    <source>
        <dbReference type="EMBL" id="MFC4363023.1"/>
    </source>
</evidence>
<comment type="similarity">
    <text evidence="6">Belongs to the methyl-accepting chemotaxis (MCP) protein family.</text>
</comment>
<dbReference type="Pfam" id="PF00672">
    <property type="entry name" value="HAMP"/>
    <property type="match status" value="1"/>
</dbReference>
<dbReference type="PRINTS" id="PR00260">
    <property type="entry name" value="CHEMTRNSDUCR"/>
</dbReference>
<dbReference type="Pfam" id="PF12729">
    <property type="entry name" value="4HB_MCP_1"/>
    <property type="match status" value="1"/>
</dbReference>
<dbReference type="InterPro" id="IPR024478">
    <property type="entry name" value="HlyB_4HB_MCP"/>
</dbReference>
<name>A0ABV8V5K4_9GAMM</name>
<protein>
    <submittedName>
        <fullName evidence="11">Methyl-accepting chemotaxis protein</fullName>
    </submittedName>
</protein>
<evidence type="ECO:0000256" key="5">
    <source>
        <dbReference type="ARBA" id="ARBA00023224"/>
    </source>
</evidence>
<feature type="transmembrane region" description="Helical" evidence="8">
    <location>
        <begin position="189"/>
        <end position="208"/>
    </location>
</feature>
<dbReference type="Proteomes" id="UP001595840">
    <property type="component" value="Unassembled WGS sequence"/>
</dbReference>
<dbReference type="InterPro" id="IPR004090">
    <property type="entry name" value="Chemotax_Me-accpt_rcpt"/>
</dbReference>